<organism evidence="2 3">
    <name type="scientific">Ophiocordyceps camponoti-floridani</name>
    <dbReference type="NCBI Taxonomy" id="2030778"/>
    <lineage>
        <taxon>Eukaryota</taxon>
        <taxon>Fungi</taxon>
        <taxon>Dikarya</taxon>
        <taxon>Ascomycota</taxon>
        <taxon>Pezizomycotina</taxon>
        <taxon>Sordariomycetes</taxon>
        <taxon>Hypocreomycetidae</taxon>
        <taxon>Hypocreales</taxon>
        <taxon>Ophiocordycipitaceae</taxon>
        <taxon>Ophiocordyceps</taxon>
    </lineage>
</organism>
<dbReference type="Proteomes" id="UP000562929">
    <property type="component" value="Unassembled WGS sequence"/>
</dbReference>
<dbReference type="EMBL" id="JAACLJ010000004">
    <property type="protein sequence ID" value="KAF4587570.1"/>
    <property type="molecule type" value="Genomic_DNA"/>
</dbReference>
<protein>
    <submittedName>
        <fullName evidence="2">Putative NADH-ubiquinone oxidoreductase</fullName>
    </submittedName>
</protein>
<evidence type="ECO:0000313" key="2">
    <source>
        <dbReference type="EMBL" id="KAF4587570.1"/>
    </source>
</evidence>
<gene>
    <name evidence="2" type="ORF">GQ602_004263</name>
</gene>
<sequence>MGLVEQMKPTGGSADDREARFTRTGNQVTVNRGEWQGPRNVEAKLEHIKVADLEIDHMRLPETGPMEDYDSRKSEDEPQLTVEQIAELEKRIGAGLIEEVIQVAEAELRLVEIMQEASVWSTLKNG</sequence>
<feature type="region of interest" description="Disordered" evidence="1">
    <location>
        <begin position="56"/>
        <end position="78"/>
    </location>
</feature>
<keyword evidence="2" id="KW-0830">Ubiquinone</keyword>
<accession>A0A8H4VDD2</accession>
<dbReference type="AlphaFoldDB" id="A0A8H4VDD2"/>
<name>A0A8H4VDD2_9HYPO</name>
<dbReference type="OrthoDB" id="286811at2759"/>
<proteinExistence type="predicted"/>
<comment type="caution">
    <text evidence="2">The sequence shown here is derived from an EMBL/GenBank/DDBJ whole genome shotgun (WGS) entry which is preliminary data.</text>
</comment>
<evidence type="ECO:0000256" key="1">
    <source>
        <dbReference type="SAM" id="MobiDB-lite"/>
    </source>
</evidence>
<reference evidence="2 3" key="1">
    <citation type="journal article" date="2020" name="G3 (Bethesda)">
        <title>Genetic Underpinnings of Host Manipulation by Ophiocordyceps as Revealed by Comparative Transcriptomics.</title>
        <authorList>
            <person name="Will I."/>
            <person name="Das B."/>
            <person name="Trinh T."/>
            <person name="Brachmann A."/>
            <person name="Ohm R.A."/>
            <person name="de Bekker C."/>
        </authorList>
    </citation>
    <scope>NUCLEOTIDE SEQUENCE [LARGE SCALE GENOMIC DNA]</scope>
    <source>
        <strain evidence="2 3">EC05</strain>
    </source>
</reference>
<feature type="region of interest" description="Disordered" evidence="1">
    <location>
        <begin position="1"/>
        <end position="31"/>
    </location>
</feature>
<keyword evidence="3" id="KW-1185">Reference proteome</keyword>
<evidence type="ECO:0000313" key="3">
    <source>
        <dbReference type="Proteomes" id="UP000562929"/>
    </source>
</evidence>